<proteinExistence type="predicted"/>
<dbReference type="SUPFAM" id="SSF56112">
    <property type="entry name" value="Protein kinase-like (PK-like)"/>
    <property type="match status" value="1"/>
</dbReference>
<dbReference type="InterPro" id="IPR002575">
    <property type="entry name" value="Aminoglycoside_PTrfase"/>
</dbReference>
<evidence type="ECO:0000313" key="2">
    <source>
        <dbReference type="EMBL" id="ORC18888.1"/>
    </source>
</evidence>
<dbReference type="Proteomes" id="UP000192359">
    <property type="component" value="Unassembled WGS sequence"/>
</dbReference>
<feature type="domain" description="Aminoglycoside phosphotransferase" evidence="1">
    <location>
        <begin position="157"/>
        <end position="295"/>
    </location>
</feature>
<accession>A0A1Y1RQU7</accession>
<sequence>MNTSQALAALRSERSFAPHLTVRRAWPHTNASLIAEIYNGQTELLGAAHIDAAGHVRELPYGTDAKLPELAGDLREPGSQLLVHRAGKRAVVMHSGRVSKHLKPVKVRSVVTASAAVGNLASASGFTVAEVINAGHSRVDFSKVAGRSLFQLADQGLEAWSHFALNWSAFLERGSAAYRSGEALHSPQGNYRPPVHSANEEALVLEQWVGHTEAYNAFSGLSDRSIGGAELSAAAQRVAHELRSTETHSDYVLLHRDLHDKQLLWDGTSLGIIDLDTAAYGEAALDVGNLLAHVELRATQGIYSRAFSAHIIKNLEQLAAKCAIPEARLELYRQAARVRIACVYSFRPSAQRWLPSWIKHTLTPIH</sequence>
<protein>
    <recommendedName>
        <fullName evidence="1">Aminoglycoside phosphotransferase domain-containing protein</fullName>
    </recommendedName>
</protein>
<dbReference type="InterPro" id="IPR011009">
    <property type="entry name" value="Kinase-like_dom_sf"/>
</dbReference>
<comment type="caution">
    <text evidence="2">The sequence shown here is derived from an EMBL/GenBank/DDBJ whole genome shotgun (WGS) entry which is preliminary data.</text>
</comment>
<reference evidence="2 3" key="1">
    <citation type="submission" date="2016-05" db="EMBL/GenBank/DDBJ databases">
        <title>Draft genome sequence of a porcine commensal Rothia nasimurium.</title>
        <authorList>
            <person name="Gaiser R.A."/>
            <person name="Van Baarlen P."/>
            <person name="Wells J.M."/>
        </authorList>
    </citation>
    <scope>NUCLEOTIDE SEQUENCE [LARGE SCALE GENOMIC DNA]</scope>
    <source>
        <strain evidence="2 3">PT-32</strain>
    </source>
</reference>
<gene>
    <name evidence="2" type="ORF">A7979_02515</name>
</gene>
<dbReference type="Pfam" id="PF01636">
    <property type="entry name" value="APH"/>
    <property type="match status" value="1"/>
</dbReference>
<dbReference type="Gene3D" id="3.90.1200.10">
    <property type="match status" value="1"/>
</dbReference>
<name>A0A1Y1RQU7_9MICC</name>
<organism evidence="2 3">
    <name type="scientific">Rothia nasimurium</name>
    <dbReference type="NCBI Taxonomy" id="85336"/>
    <lineage>
        <taxon>Bacteria</taxon>
        <taxon>Bacillati</taxon>
        <taxon>Actinomycetota</taxon>
        <taxon>Actinomycetes</taxon>
        <taxon>Micrococcales</taxon>
        <taxon>Micrococcaceae</taxon>
        <taxon>Rothia</taxon>
    </lineage>
</organism>
<dbReference type="OrthoDB" id="7842280at2"/>
<dbReference type="EMBL" id="LXWF01000022">
    <property type="protein sequence ID" value="ORC18888.1"/>
    <property type="molecule type" value="Genomic_DNA"/>
</dbReference>
<dbReference type="AlphaFoldDB" id="A0A1Y1RQU7"/>
<dbReference type="RefSeq" id="WP_083091754.1">
    <property type="nucleotide sequence ID" value="NZ_LXWF01000022.1"/>
</dbReference>
<evidence type="ECO:0000259" key="1">
    <source>
        <dbReference type="Pfam" id="PF01636"/>
    </source>
</evidence>
<evidence type="ECO:0000313" key="3">
    <source>
        <dbReference type="Proteomes" id="UP000192359"/>
    </source>
</evidence>
<keyword evidence="3" id="KW-1185">Reference proteome</keyword>